<dbReference type="AlphaFoldDB" id="A0A562PLF6"/>
<sequence length="340" mass="38246">MKARLQGYKKVVTVFAIVFLSMYLLIEHVRYRAMHELPKGLRRFDLIDPPPVCARWKEHMPRYRDSDVFHLYIAARKLWRSKIEWQLTSKETHRILADVSTAAEKGDWGAKALLAHFYREGLGPLPENQAQLPDGDKAVAIARAAVAAGQPWGFYDLGVAHEHGYGGAVYDQEIAWAYYLRAAQLGSPEAQMALAAAYGQVRRFDDEERMLQCAAAQAHGPAAYRLAIRQEVLGNHREAAKLYQEGVKFGSDDSATSLEMLFKNGYWIVQSERENLKTVGLTSDPERAQRYGVISEALRLNPDLRLPNLDKVLPLPPTDLPHWDGIDDALEPEGPAPPAY</sequence>
<dbReference type="RefSeq" id="WP_229418841.1">
    <property type="nucleotide sequence ID" value="NZ_CP046904.1"/>
</dbReference>
<keyword evidence="1" id="KW-0472">Membrane</keyword>
<feature type="domain" description="DUF6396" evidence="2">
    <location>
        <begin position="268"/>
        <end position="325"/>
    </location>
</feature>
<keyword evidence="1" id="KW-0812">Transmembrane</keyword>
<gene>
    <name evidence="3" type="ORF">IP92_03673</name>
</gene>
<reference evidence="3 4" key="1">
    <citation type="journal article" date="2015" name="Stand. Genomic Sci.">
        <title>Genomic Encyclopedia of Bacterial and Archaeal Type Strains, Phase III: the genomes of soil and plant-associated and newly described type strains.</title>
        <authorList>
            <person name="Whitman W.B."/>
            <person name="Woyke T."/>
            <person name="Klenk H.P."/>
            <person name="Zhou Y."/>
            <person name="Lilburn T.G."/>
            <person name="Beck B.J."/>
            <person name="De Vos P."/>
            <person name="Vandamme P."/>
            <person name="Eisen J.A."/>
            <person name="Garrity G."/>
            <person name="Hugenholtz P."/>
            <person name="Kyrpides N.C."/>
        </authorList>
    </citation>
    <scope>NUCLEOTIDE SEQUENCE [LARGE SCALE GENOMIC DNA]</scope>
    <source>
        <strain evidence="3 4">CGMCC 1.10685</strain>
    </source>
</reference>
<evidence type="ECO:0000313" key="3">
    <source>
        <dbReference type="EMBL" id="TWI45295.1"/>
    </source>
</evidence>
<evidence type="ECO:0000256" key="1">
    <source>
        <dbReference type="SAM" id="Phobius"/>
    </source>
</evidence>
<dbReference type="EMBL" id="VLKW01000007">
    <property type="protein sequence ID" value="TWI45295.1"/>
    <property type="molecule type" value="Genomic_DNA"/>
</dbReference>
<dbReference type="Gene3D" id="1.25.40.10">
    <property type="entry name" value="Tetratricopeptide repeat domain"/>
    <property type="match status" value="1"/>
</dbReference>
<name>A0A562PLF6_9BURK</name>
<organism evidence="3 4">
    <name type="scientific">Pseudoduganella flava</name>
    <dbReference type="NCBI Taxonomy" id="871742"/>
    <lineage>
        <taxon>Bacteria</taxon>
        <taxon>Pseudomonadati</taxon>
        <taxon>Pseudomonadota</taxon>
        <taxon>Betaproteobacteria</taxon>
        <taxon>Burkholderiales</taxon>
        <taxon>Oxalobacteraceae</taxon>
        <taxon>Telluria group</taxon>
        <taxon>Pseudoduganella</taxon>
    </lineage>
</organism>
<dbReference type="Proteomes" id="UP000315112">
    <property type="component" value="Unassembled WGS sequence"/>
</dbReference>
<dbReference type="InterPro" id="IPR011990">
    <property type="entry name" value="TPR-like_helical_dom_sf"/>
</dbReference>
<feature type="transmembrane region" description="Helical" evidence="1">
    <location>
        <begin position="7"/>
        <end position="26"/>
    </location>
</feature>
<evidence type="ECO:0000313" key="4">
    <source>
        <dbReference type="Proteomes" id="UP000315112"/>
    </source>
</evidence>
<accession>A0A562PLF6</accession>
<comment type="caution">
    <text evidence="3">The sequence shown here is derived from an EMBL/GenBank/DDBJ whole genome shotgun (WGS) entry which is preliminary data.</text>
</comment>
<dbReference type="Pfam" id="PF19933">
    <property type="entry name" value="DUF6396"/>
    <property type="match status" value="1"/>
</dbReference>
<proteinExistence type="predicted"/>
<evidence type="ECO:0000259" key="2">
    <source>
        <dbReference type="Pfam" id="PF19933"/>
    </source>
</evidence>
<dbReference type="InterPro" id="IPR045653">
    <property type="entry name" value="DUF6396"/>
</dbReference>
<dbReference type="SUPFAM" id="SSF81901">
    <property type="entry name" value="HCP-like"/>
    <property type="match status" value="1"/>
</dbReference>
<keyword evidence="1" id="KW-1133">Transmembrane helix</keyword>
<protein>
    <recommendedName>
        <fullName evidence="2">DUF6396 domain-containing protein</fullName>
    </recommendedName>
</protein>